<evidence type="ECO:0000313" key="1">
    <source>
        <dbReference type="EMBL" id="GME45332.1"/>
    </source>
</evidence>
<gene>
    <name evidence="1" type="primary">g10745</name>
    <name evidence="1" type="ORF">NpPPO83_00010745</name>
</gene>
<keyword evidence="1" id="KW-0378">Hydrolase</keyword>
<sequence>MTPSLSPSDCSVPGPATSVPSEHPARPQDFVHGAYYPSWKIYRKKAPSCMNLDIISHVYYAFVRLRDDGTLYHLDEKADTQLPVDGTHGCLHALTQLRRDQHPHLKLLVSVGGGSGSQPFPLVAADPQKRQRFADSLRAFIDRFSLDGADIDWEHPSTPAHGAAYALLLAAARAALPAPRYLLTTALPAGQWCLRHVPLAAVAPLLSHLHLMAYDYAGPWTARAGHCAQLHAPRDAFAARSGDAAVRYLVERGVPPGKIVLGVPVYGRAFAGVARAGEEVRGPGGGEGGVYDYCELPLRGAREWVDEEAVAAGCVGGEEDGSWVSYETPWTVGRKAEYVREMGLAGLFYWTGVADKDGEGSLMESGWRALRGEV</sequence>
<protein>
    <submittedName>
        <fullName evidence="1">Glycoside hydrolase family 18 protein</fullName>
    </submittedName>
</protein>
<proteinExistence type="predicted"/>
<evidence type="ECO:0000313" key="2">
    <source>
        <dbReference type="Proteomes" id="UP001165186"/>
    </source>
</evidence>
<reference evidence="1" key="1">
    <citation type="submission" date="2024-09" db="EMBL/GenBank/DDBJ databases">
        <title>Draft Genome Sequences of Neofusicoccum parvum.</title>
        <authorList>
            <person name="Ashida A."/>
            <person name="Camagna M."/>
            <person name="Tanaka A."/>
            <person name="Takemoto D."/>
        </authorList>
    </citation>
    <scope>NUCLEOTIDE SEQUENCE</scope>
    <source>
        <strain evidence="1">PPO83</strain>
    </source>
</reference>
<comment type="caution">
    <text evidence="1">The sequence shown here is derived from an EMBL/GenBank/DDBJ whole genome shotgun (WGS) entry which is preliminary data.</text>
</comment>
<organism evidence="1 2">
    <name type="scientific">Neofusicoccum parvum</name>
    <dbReference type="NCBI Taxonomy" id="310453"/>
    <lineage>
        <taxon>Eukaryota</taxon>
        <taxon>Fungi</taxon>
        <taxon>Dikarya</taxon>
        <taxon>Ascomycota</taxon>
        <taxon>Pezizomycotina</taxon>
        <taxon>Dothideomycetes</taxon>
        <taxon>Dothideomycetes incertae sedis</taxon>
        <taxon>Botryosphaeriales</taxon>
        <taxon>Botryosphaeriaceae</taxon>
        <taxon>Neofusicoccum</taxon>
    </lineage>
</organism>
<dbReference type="EMBL" id="BSXG01000118">
    <property type="protein sequence ID" value="GME45332.1"/>
    <property type="molecule type" value="Genomic_DNA"/>
</dbReference>
<name>A0ACB5SKI6_9PEZI</name>
<accession>A0ACB5SKI6</accession>
<dbReference type="Proteomes" id="UP001165186">
    <property type="component" value="Unassembled WGS sequence"/>
</dbReference>
<keyword evidence="2" id="KW-1185">Reference proteome</keyword>